<keyword evidence="2" id="KW-0732">Signal</keyword>
<accession>A0A9P8MWK1</accession>
<feature type="compositionally biased region" description="Low complexity" evidence="1">
    <location>
        <begin position="164"/>
        <end position="175"/>
    </location>
</feature>
<protein>
    <submittedName>
        <fullName evidence="3">Uncharacterized protein</fullName>
    </submittedName>
</protein>
<evidence type="ECO:0000313" key="3">
    <source>
        <dbReference type="EMBL" id="KAH0961709.1"/>
    </source>
</evidence>
<feature type="chain" id="PRO_5040262333" evidence="2">
    <location>
        <begin position="20"/>
        <end position="408"/>
    </location>
</feature>
<sequence length="408" mass="39706">MVRFASLVAAALAAQGLQAAPTIHRDELGLRARTGLASKQAQAPPGFERFDKRQDADPAAEVSSTPPMGTERASGKVQGVEAVSETAQSDEQLDSGVNEDAEGEENMSVIGAAASEQDAGTPAASSPAASTPVAASPVAASPVVASAVHNPQFSPVGTDGIMGSPAAASPAAASPGNGKHNLMPISQGGNKELMGSPAVAGLSDAAGDQKTADGTAKAGTVKKNRSCGGAKPTIANKILDGTKAGAVKKGGQCDAAKSAQAPAASKEAGQAPGATGADMSSAEVLADVFGNSKTLGTSKPLGTSVGGTIGTNTQPGGPQLAGRPAPSNEDAATPAKASAGGEEAGKADGAARTNSPGPAADATFNSELNGPQLSESTATSDETGKAPGATGMEVEDPLAEDAITPSRK</sequence>
<dbReference type="RefSeq" id="XP_044719222.1">
    <property type="nucleotide sequence ID" value="XM_044865260.1"/>
</dbReference>
<dbReference type="Proteomes" id="UP000824596">
    <property type="component" value="Unassembled WGS sequence"/>
</dbReference>
<feature type="compositionally biased region" description="Low complexity" evidence="1">
    <location>
        <begin position="335"/>
        <end position="351"/>
    </location>
</feature>
<keyword evidence="4" id="KW-1185">Reference proteome</keyword>
<evidence type="ECO:0000313" key="4">
    <source>
        <dbReference type="Proteomes" id="UP000824596"/>
    </source>
</evidence>
<comment type="caution">
    <text evidence="3">The sequence shown here is derived from an EMBL/GenBank/DDBJ whole genome shotgun (WGS) entry which is preliminary data.</text>
</comment>
<dbReference type="EMBL" id="JAIZPD010000007">
    <property type="protein sequence ID" value="KAH0961709.1"/>
    <property type="molecule type" value="Genomic_DNA"/>
</dbReference>
<feature type="compositionally biased region" description="Low complexity" evidence="1">
    <location>
        <begin position="255"/>
        <end position="272"/>
    </location>
</feature>
<name>A0A9P8MWK1_9HYPO</name>
<feature type="region of interest" description="Disordered" evidence="1">
    <location>
        <begin position="159"/>
        <end position="231"/>
    </location>
</feature>
<feature type="compositionally biased region" description="Polar residues" evidence="1">
    <location>
        <begin position="292"/>
        <end position="301"/>
    </location>
</feature>
<feature type="region of interest" description="Disordered" evidence="1">
    <location>
        <begin position="245"/>
        <end position="279"/>
    </location>
</feature>
<dbReference type="GeneID" id="68355918"/>
<organism evidence="3 4">
    <name type="scientific">Hirsutella rhossiliensis</name>
    <dbReference type="NCBI Taxonomy" id="111463"/>
    <lineage>
        <taxon>Eukaryota</taxon>
        <taxon>Fungi</taxon>
        <taxon>Dikarya</taxon>
        <taxon>Ascomycota</taxon>
        <taxon>Pezizomycotina</taxon>
        <taxon>Sordariomycetes</taxon>
        <taxon>Hypocreomycetidae</taxon>
        <taxon>Hypocreales</taxon>
        <taxon>Ophiocordycipitaceae</taxon>
        <taxon>Hirsutella</taxon>
    </lineage>
</organism>
<evidence type="ECO:0000256" key="2">
    <source>
        <dbReference type="SAM" id="SignalP"/>
    </source>
</evidence>
<feature type="compositionally biased region" description="Acidic residues" evidence="1">
    <location>
        <begin position="91"/>
        <end position="103"/>
    </location>
</feature>
<feature type="signal peptide" evidence="2">
    <location>
        <begin position="1"/>
        <end position="19"/>
    </location>
</feature>
<gene>
    <name evidence="3" type="ORF">HRG_06789</name>
</gene>
<feature type="region of interest" description="Disordered" evidence="1">
    <location>
        <begin position="292"/>
        <end position="408"/>
    </location>
</feature>
<dbReference type="AlphaFoldDB" id="A0A9P8MWK1"/>
<feature type="compositionally biased region" description="Polar residues" evidence="1">
    <location>
        <begin position="363"/>
        <end position="381"/>
    </location>
</feature>
<evidence type="ECO:0000256" key="1">
    <source>
        <dbReference type="SAM" id="MobiDB-lite"/>
    </source>
</evidence>
<proteinExistence type="predicted"/>
<feature type="region of interest" description="Disordered" evidence="1">
    <location>
        <begin position="36"/>
        <end position="103"/>
    </location>
</feature>
<reference evidence="3" key="1">
    <citation type="submission" date="2021-09" db="EMBL/GenBank/DDBJ databases">
        <title>A high-quality genome of the endoparasitic fungus Hirsutella rhossiliensis with a comparison of Hirsutella genomes reveals transposable elements contributing to genome size variation.</title>
        <authorList>
            <person name="Lin R."/>
            <person name="Jiao Y."/>
            <person name="Sun X."/>
            <person name="Ling J."/>
            <person name="Xie B."/>
            <person name="Cheng X."/>
        </authorList>
    </citation>
    <scope>NUCLEOTIDE SEQUENCE</scope>
    <source>
        <strain evidence="3">HR02</strain>
    </source>
</reference>